<gene>
    <name evidence="1" type="ORF">GPLA_3324</name>
</gene>
<dbReference type="EMBL" id="BAER01000096">
    <property type="protein sequence ID" value="GAC34213.1"/>
    <property type="molecule type" value="Genomic_DNA"/>
</dbReference>
<keyword evidence="2" id="KW-1185">Reference proteome</keyword>
<name>K6ZZP8_9ALTE</name>
<protein>
    <submittedName>
        <fullName evidence="1">Uncharacterized protein</fullName>
    </submittedName>
</protein>
<evidence type="ECO:0000313" key="1">
    <source>
        <dbReference type="EMBL" id="GAC34213.1"/>
    </source>
</evidence>
<dbReference type="STRING" id="1129793.GPLA_3324"/>
<comment type="caution">
    <text evidence="1">The sequence shown here is derived from an EMBL/GenBank/DDBJ whole genome shotgun (WGS) entry which is preliminary data.</text>
</comment>
<evidence type="ECO:0000313" key="2">
    <source>
        <dbReference type="Proteomes" id="UP000006322"/>
    </source>
</evidence>
<proteinExistence type="predicted"/>
<sequence>MSDLSGDSETTFAMVRSGILPFEIARYSVLCALTLRLP</sequence>
<dbReference type="Proteomes" id="UP000006322">
    <property type="component" value="Unassembled WGS sequence"/>
</dbReference>
<accession>K6ZZP8</accession>
<organism evidence="1 2">
    <name type="scientific">Paraglaciecola polaris LMG 21857</name>
    <dbReference type="NCBI Taxonomy" id="1129793"/>
    <lineage>
        <taxon>Bacteria</taxon>
        <taxon>Pseudomonadati</taxon>
        <taxon>Pseudomonadota</taxon>
        <taxon>Gammaproteobacteria</taxon>
        <taxon>Alteromonadales</taxon>
        <taxon>Alteromonadaceae</taxon>
        <taxon>Paraglaciecola</taxon>
    </lineage>
</organism>
<dbReference type="AlphaFoldDB" id="K6ZZP8"/>
<reference evidence="2" key="1">
    <citation type="journal article" date="2014" name="Environ. Microbiol.">
        <title>Comparative genomics of the marine bacterial genus Glaciecola reveals the high degree of genomic diversity and genomic characteristic for cold adaptation.</title>
        <authorList>
            <person name="Qin Q.L."/>
            <person name="Xie B.B."/>
            <person name="Yu Y."/>
            <person name="Shu Y.L."/>
            <person name="Rong J.C."/>
            <person name="Zhang Y.J."/>
            <person name="Zhao D.L."/>
            <person name="Chen X.L."/>
            <person name="Zhang X.Y."/>
            <person name="Chen B."/>
            <person name="Zhou B.C."/>
            <person name="Zhang Y.Z."/>
        </authorList>
    </citation>
    <scope>NUCLEOTIDE SEQUENCE [LARGE SCALE GENOMIC DNA]</scope>
    <source>
        <strain evidence="2">LMG 21857</strain>
    </source>
</reference>